<feature type="compositionally biased region" description="Basic and acidic residues" evidence="1">
    <location>
        <begin position="267"/>
        <end position="276"/>
    </location>
</feature>
<feature type="compositionally biased region" description="Polar residues" evidence="1">
    <location>
        <begin position="539"/>
        <end position="555"/>
    </location>
</feature>
<dbReference type="AlphaFoldDB" id="A0A084GFW9"/>
<dbReference type="EMBL" id="JOWA01000044">
    <property type="protein sequence ID" value="KEZ46231.1"/>
    <property type="molecule type" value="Genomic_DNA"/>
</dbReference>
<dbReference type="OrthoDB" id="5419922at2759"/>
<comment type="caution">
    <text evidence="2">The sequence shown here is derived from an EMBL/GenBank/DDBJ whole genome shotgun (WGS) entry which is preliminary data.</text>
</comment>
<evidence type="ECO:0000313" key="3">
    <source>
        <dbReference type="Proteomes" id="UP000028545"/>
    </source>
</evidence>
<proteinExistence type="predicted"/>
<dbReference type="VEuPathDB" id="FungiDB:SAPIO_CDS1121"/>
<dbReference type="RefSeq" id="XP_016646030.1">
    <property type="nucleotide sequence ID" value="XM_016784475.1"/>
</dbReference>
<dbReference type="KEGG" id="sapo:SAPIO_CDS1121"/>
<dbReference type="GeneID" id="27720193"/>
<accession>A0A084GFW9</accession>
<feature type="compositionally biased region" description="Basic and acidic residues" evidence="1">
    <location>
        <begin position="65"/>
        <end position="74"/>
    </location>
</feature>
<protein>
    <recommendedName>
        <fullName evidence="4">Protamine P1</fullName>
    </recommendedName>
</protein>
<feature type="region of interest" description="Disordered" evidence="1">
    <location>
        <begin position="365"/>
        <end position="641"/>
    </location>
</feature>
<dbReference type="OMA" id="ISPESCE"/>
<evidence type="ECO:0000313" key="2">
    <source>
        <dbReference type="EMBL" id="KEZ46231.1"/>
    </source>
</evidence>
<feature type="compositionally biased region" description="Basic and acidic residues" evidence="1">
    <location>
        <begin position="189"/>
        <end position="201"/>
    </location>
</feature>
<reference evidence="2 3" key="1">
    <citation type="journal article" date="2014" name="Genome Announc.">
        <title>Draft genome sequence of the pathogenic fungus Scedosporium apiospermum.</title>
        <authorList>
            <person name="Vandeputte P."/>
            <person name="Ghamrawi S."/>
            <person name="Rechenmann M."/>
            <person name="Iltis A."/>
            <person name="Giraud S."/>
            <person name="Fleury M."/>
            <person name="Thornton C."/>
            <person name="Delhaes L."/>
            <person name="Meyer W."/>
            <person name="Papon N."/>
            <person name="Bouchara J.P."/>
        </authorList>
    </citation>
    <scope>NUCLEOTIDE SEQUENCE [LARGE SCALE GENOMIC DNA]</scope>
    <source>
        <strain evidence="2 3">IHEM 14462</strain>
    </source>
</reference>
<keyword evidence="3" id="KW-1185">Reference proteome</keyword>
<gene>
    <name evidence="2" type="ORF">SAPIO_CDS1121</name>
</gene>
<dbReference type="Proteomes" id="UP000028545">
    <property type="component" value="Unassembled WGS sequence"/>
</dbReference>
<dbReference type="HOGENOM" id="CLU_366071_0_0_1"/>
<feature type="compositionally biased region" description="Basic and acidic residues" evidence="1">
    <location>
        <begin position="605"/>
        <end position="614"/>
    </location>
</feature>
<feature type="compositionally biased region" description="Basic and acidic residues" evidence="1">
    <location>
        <begin position="318"/>
        <end position="329"/>
    </location>
</feature>
<feature type="compositionally biased region" description="Polar residues" evidence="1">
    <location>
        <begin position="106"/>
        <end position="118"/>
    </location>
</feature>
<evidence type="ECO:0008006" key="4">
    <source>
        <dbReference type="Google" id="ProtNLM"/>
    </source>
</evidence>
<name>A0A084GFW9_PSEDA</name>
<organism evidence="2 3">
    <name type="scientific">Pseudallescheria apiosperma</name>
    <name type="common">Scedosporium apiospermum</name>
    <dbReference type="NCBI Taxonomy" id="563466"/>
    <lineage>
        <taxon>Eukaryota</taxon>
        <taxon>Fungi</taxon>
        <taxon>Dikarya</taxon>
        <taxon>Ascomycota</taxon>
        <taxon>Pezizomycotina</taxon>
        <taxon>Sordariomycetes</taxon>
        <taxon>Hypocreomycetidae</taxon>
        <taxon>Microascales</taxon>
        <taxon>Microascaceae</taxon>
        <taxon>Scedosporium</taxon>
    </lineage>
</organism>
<feature type="compositionally biased region" description="Low complexity" evidence="1">
    <location>
        <begin position="333"/>
        <end position="342"/>
    </location>
</feature>
<feature type="region of interest" description="Disordered" evidence="1">
    <location>
        <begin position="47"/>
        <end position="342"/>
    </location>
</feature>
<feature type="compositionally biased region" description="Low complexity" evidence="1">
    <location>
        <begin position="479"/>
        <end position="490"/>
    </location>
</feature>
<sequence>MPNHRHPSRYGVPFTGLPLFEEAIFGIYISPESCEDISWLRRRSDKKLRTSYPDSNSTANAAGIPDKEPNKPMEAESDTSSATTSSSEDDLIPNRAPHVAIAPVKGSTSAQTRKNQFAASAPVAPLPQSTSRITRRRSSQDSSNPVRRISLSQPAGQLSTNLTSLRMSQPISQSQPSTRRLSIHRHFSLSKDKPVLERPLEDTSSATDSSDESEDPIATMSREDRPRSSQQSICSAKSDLRDAPHPTEPLPMDVPPMGEDELCSELTKSDQPKDDADLSISAEDVQMKDDGISTPLELTKTGISDITTPVKGGILAKNDNKLDLHESDTTKGSSDSPSFSASGIADVSTTLVEDESKAILCALEIHPKESASPMKGSVVSDTKNIKEDPELQSPGLQDNKVELSSLQSSPPSQTPRKYDIKPPAQTPDLRIKPEDQSPWMEEPDRPVVEETNQERGASGSEGTVARATPDLLETREEQSQSIIIPEEAQSPWTKDPSQRVEVNNAVVEHSSPQLPETAPRDVQVEAASDPVENAPNPPSDVSNANFSIRSFSSFMTPPAKPRFANVPGFDGRLPQTPILLDAALDNPWQSNSHPKKKRVSWAPLPHEETPDARESNPPPSSHSRFSRASPPPAEPIPDEVEGDGEAFRKHFVLVKRRADPLRQRLLPSASQQTQRSPQTDAMAQAFLTADHVVPQAGQLKGDKENVEQEPVDDVDAVLGNLNEFLDTWDLDADLERSRTSLGSHDAGAAANRMLLDPEIGGW</sequence>
<feature type="compositionally biased region" description="Polar residues" evidence="1">
    <location>
        <begin position="150"/>
        <end position="180"/>
    </location>
</feature>
<evidence type="ECO:0000256" key="1">
    <source>
        <dbReference type="SAM" id="MobiDB-lite"/>
    </source>
</evidence>